<sequence>MESMNEEKELLEHVMKLMAEHFGKNCEIVLHDFMAPDNHTIIGIENGEVTGREIGGCVTNLGLEILNGKPAEDAFNYATYAENGHLLRSSSIYFHNSAGQPIGSLCINTDITDTTYFEKMLREYNNTHDYENREDASPKEVFMPDVHELLNRLIDQCIQKYGKPPKLLTKEEKIQFIADLDMKGAFVITKASDRVYSLLGISRYTFYTYLEQGRKMRGESRTPVE</sequence>
<dbReference type="RefSeq" id="WP_158629821.1">
    <property type="nucleotide sequence ID" value="NZ_CP034413.3"/>
</dbReference>
<evidence type="ECO:0000259" key="2">
    <source>
        <dbReference type="Pfam" id="PF13309"/>
    </source>
</evidence>
<dbReference type="PANTHER" id="PTHR35568:SF1">
    <property type="entry name" value="TRANSCRIPTIONAL REGULATOR DAUR"/>
    <property type="match status" value="1"/>
</dbReference>
<feature type="domain" description="Transcriptional regulator DauR-like HTH" evidence="2">
    <location>
        <begin position="150"/>
        <end position="210"/>
    </location>
</feature>
<dbReference type="AlphaFoldDB" id="A0A856I334"/>
<accession>A0A856I334</accession>
<dbReference type="PANTHER" id="PTHR35568">
    <property type="entry name" value="TRANSCRIPTIONAL REGULATOR DAUR"/>
    <property type="match status" value="1"/>
</dbReference>
<dbReference type="KEGG" id="obj:EIO64_15465"/>
<dbReference type="InterPro" id="IPR039446">
    <property type="entry name" value="DauR-like"/>
</dbReference>
<feature type="domain" description="YheO-like" evidence="1">
    <location>
        <begin position="11"/>
        <end position="118"/>
    </location>
</feature>
<dbReference type="InterPro" id="IPR013559">
    <property type="entry name" value="YheO"/>
</dbReference>
<evidence type="ECO:0000313" key="3">
    <source>
        <dbReference type="EMBL" id="QCI60436.2"/>
    </source>
</evidence>
<dbReference type="Proteomes" id="UP000298642">
    <property type="component" value="Chromosome"/>
</dbReference>
<name>A0A856I334_9FIRM</name>
<protein>
    <submittedName>
        <fullName evidence="3">Helix-turn-helix transcriptional regulator</fullName>
    </submittedName>
</protein>
<evidence type="ECO:0000313" key="4">
    <source>
        <dbReference type="Proteomes" id="UP000298642"/>
    </source>
</evidence>
<dbReference type="InterPro" id="IPR039445">
    <property type="entry name" value="DauR-like_HTH"/>
</dbReference>
<reference evidence="4" key="1">
    <citation type="submission" date="2018-12" db="EMBL/GenBank/DDBJ databases">
        <title>Dusodibacter welbiota gen. nov., sp. nov., isolated from human faeces and emended description of the Oscillibacter genus.</title>
        <authorList>
            <person name="Le Roy T."/>
            <person name="Van der Smissen P."/>
            <person name="Delzenne N."/>
            <person name="Muccioli G."/>
            <person name="Collet J.F."/>
            <person name="Cani P.D."/>
        </authorList>
    </citation>
    <scope>NUCLEOTIDE SEQUENCE [LARGE SCALE GENOMIC DNA]</scope>
    <source>
        <strain evidence="4">J115</strain>
    </source>
</reference>
<dbReference type="EMBL" id="CP034413">
    <property type="protein sequence ID" value="QCI60436.2"/>
    <property type="molecule type" value="Genomic_DNA"/>
</dbReference>
<gene>
    <name evidence="3" type="ORF">EIO64_15465</name>
</gene>
<keyword evidence="4" id="KW-1185">Reference proteome</keyword>
<evidence type="ECO:0000259" key="1">
    <source>
        <dbReference type="Pfam" id="PF08348"/>
    </source>
</evidence>
<proteinExistence type="predicted"/>
<dbReference type="Pfam" id="PF13309">
    <property type="entry name" value="HTH_22"/>
    <property type="match status" value="1"/>
</dbReference>
<organism evidence="3 4">
    <name type="scientific">Dysosmobacter welbionis</name>
    <dbReference type="NCBI Taxonomy" id="2093857"/>
    <lineage>
        <taxon>Bacteria</taxon>
        <taxon>Bacillati</taxon>
        <taxon>Bacillota</taxon>
        <taxon>Clostridia</taxon>
        <taxon>Eubacteriales</taxon>
        <taxon>Oscillospiraceae</taxon>
        <taxon>Dysosmobacter</taxon>
    </lineage>
</organism>
<dbReference type="Pfam" id="PF08348">
    <property type="entry name" value="PAS_6"/>
    <property type="match status" value="1"/>
</dbReference>